<proteinExistence type="predicted"/>
<evidence type="ECO:0000313" key="1">
    <source>
        <dbReference type="EMBL" id="GAA5215892.1"/>
    </source>
</evidence>
<dbReference type="Proteomes" id="UP001499878">
    <property type="component" value="Unassembled WGS sequence"/>
</dbReference>
<reference evidence="2" key="1">
    <citation type="journal article" date="2019" name="Int. J. Syst. Evol. Microbiol.">
        <title>The Global Catalogue of Microorganisms (GCM) 10K type strain sequencing project: providing services to taxonomists for standard genome sequencing and annotation.</title>
        <authorList>
            <consortium name="The Broad Institute Genomics Platform"/>
            <consortium name="The Broad Institute Genome Sequencing Center for Infectious Disease"/>
            <person name="Wu L."/>
            <person name="Ma J."/>
        </authorList>
    </citation>
    <scope>NUCLEOTIDE SEQUENCE [LARGE SCALE GENOMIC DNA]</scope>
    <source>
        <strain evidence="2">JCM 18306</strain>
    </source>
</reference>
<comment type="caution">
    <text evidence="1">The sequence shown here is derived from an EMBL/GenBank/DDBJ whole genome shotgun (WGS) entry which is preliminary data.</text>
</comment>
<organism evidence="1 2">
    <name type="scientific">Streptomyces thinghirensis</name>
    <dbReference type="NCBI Taxonomy" id="551547"/>
    <lineage>
        <taxon>Bacteria</taxon>
        <taxon>Bacillati</taxon>
        <taxon>Actinomycetota</taxon>
        <taxon>Actinomycetes</taxon>
        <taxon>Kitasatosporales</taxon>
        <taxon>Streptomycetaceae</taxon>
        <taxon>Streptomyces</taxon>
    </lineage>
</organism>
<keyword evidence="2" id="KW-1185">Reference proteome</keyword>
<dbReference type="EMBL" id="BAABJR010000023">
    <property type="protein sequence ID" value="GAA5215892.1"/>
    <property type="molecule type" value="Genomic_DNA"/>
</dbReference>
<name>A0ABP9TF61_9ACTN</name>
<gene>
    <name evidence="1" type="ORF">GCM10023323_66740</name>
</gene>
<accession>A0ABP9TF61</accession>
<sequence length="46" mass="5223">MTVRVTFHPAPCMSSTWRYVVRPDCSFYRVGNLDGSLDDVSDQELA</sequence>
<protein>
    <submittedName>
        <fullName evidence="1">Uncharacterized protein</fullName>
    </submittedName>
</protein>
<evidence type="ECO:0000313" key="2">
    <source>
        <dbReference type="Proteomes" id="UP001499878"/>
    </source>
</evidence>